<reference evidence="1 2" key="1">
    <citation type="submission" date="2015-07" db="EMBL/GenBank/DDBJ databases">
        <title>The genome of Melipona quadrifasciata.</title>
        <authorList>
            <person name="Pan H."/>
            <person name="Kapheim K."/>
        </authorList>
    </citation>
    <scope>NUCLEOTIDE SEQUENCE [LARGE SCALE GENOMIC DNA]</scope>
    <source>
        <strain evidence="1">0111107301</strain>
        <tissue evidence="1">Whole body</tissue>
    </source>
</reference>
<organism evidence="1 2">
    <name type="scientific">Melipona quadrifasciata</name>
    <dbReference type="NCBI Taxonomy" id="166423"/>
    <lineage>
        <taxon>Eukaryota</taxon>
        <taxon>Metazoa</taxon>
        <taxon>Ecdysozoa</taxon>
        <taxon>Arthropoda</taxon>
        <taxon>Hexapoda</taxon>
        <taxon>Insecta</taxon>
        <taxon>Pterygota</taxon>
        <taxon>Neoptera</taxon>
        <taxon>Endopterygota</taxon>
        <taxon>Hymenoptera</taxon>
        <taxon>Apocrita</taxon>
        <taxon>Aculeata</taxon>
        <taxon>Apoidea</taxon>
        <taxon>Anthophila</taxon>
        <taxon>Apidae</taxon>
        <taxon>Melipona</taxon>
    </lineage>
</organism>
<proteinExistence type="predicted"/>
<evidence type="ECO:0000313" key="1">
    <source>
        <dbReference type="EMBL" id="KOX70338.1"/>
    </source>
</evidence>
<sequence>MPNLSRALGRECLLAAASNEETRVCAHSAEAVYRQQLFGLGLRGLVCKLRPPHAAMRASTPRFHETYIRVSLPPHTDSSVFRVTRVLKCRIVLQLQYYR</sequence>
<name>A0A0N0BDF5_9HYME</name>
<accession>A0A0N0BDF5</accession>
<keyword evidence="2" id="KW-1185">Reference proteome</keyword>
<dbReference type="Proteomes" id="UP000053105">
    <property type="component" value="Unassembled WGS sequence"/>
</dbReference>
<protein>
    <submittedName>
        <fullName evidence="1">Uncharacterized protein</fullName>
    </submittedName>
</protein>
<gene>
    <name evidence="1" type="ORF">WN51_04741</name>
</gene>
<dbReference type="AlphaFoldDB" id="A0A0N0BDF5"/>
<dbReference type="EMBL" id="KQ435863">
    <property type="protein sequence ID" value="KOX70338.1"/>
    <property type="molecule type" value="Genomic_DNA"/>
</dbReference>
<evidence type="ECO:0000313" key="2">
    <source>
        <dbReference type="Proteomes" id="UP000053105"/>
    </source>
</evidence>